<sequence length="333" mass="35766">MAPATGPPVKDRVVLNPLKVAVHHGARFAAWKATMLIGVGNAMIGTSMTPRRTLQKPSTFQALCLGMKLRIGYSSSYKGFRCLDPTTSRIYITRHAQFDETHFPFLDISQAQPISSLQFSNFLEPSLPPTDMLPSSPTPHSQHIIQSGSNPCGICTDPVDEHLQANDSLAGPSLPHSDPSPASPELTTELPTPAPVAASHPMLARAKAGIFKPRHPANLALSGSSGLLSALLTFTEPKGFKSAAKNPAWLTAKDEEVQALQTNRTWILVPRPANTNIVVSKWVFRTKYLPNGSIERLKAHLVAKGYTQVPGLDSQIADLTASLVCDCGVGLPC</sequence>
<protein>
    <submittedName>
        <fullName evidence="1">Uncharacterized protein</fullName>
    </submittedName>
</protein>
<reference evidence="1 2" key="1">
    <citation type="journal article" date="2022" name="Hortic Res">
        <title>A haplotype resolved chromosomal level avocado genome allows analysis of novel avocado genes.</title>
        <authorList>
            <person name="Nath O."/>
            <person name="Fletcher S.J."/>
            <person name="Hayward A."/>
            <person name="Shaw L.M."/>
            <person name="Masouleh A.K."/>
            <person name="Furtado A."/>
            <person name="Henry R.J."/>
            <person name="Mitter N."/>
        </authorList>
    </citation>
    <scope>NUCLEOTIDE SEQUENCE [LARGE SCALE GENOMIC DNA]</scope>
    <source>
        <strain evidence="2">cv. Hass</strain>
    </source>
</reference>
<comment type="caution">
    <text evidence="1">The sequence shown here is derived from an EMBL/GenBank/DDBJ whole genome shotgun (WGS) entry which is preliminary data.</text>
</comment>
<evidence type="ECO:0000313" key="1">
    <source>
        <dbReference type="EMBL" id="KAJ8643177.1"/>
    </source>
</evidence>
<gene>
    <name evidence="1" type="ORF">MRB53_004925</name>
</gene>
<dbReference type="EMBL" id="CM056810">
    <property type="protein sequence ID" value="KAJ8643177.1"/>
    <property type="molecule type" value="Genomic_DNA"/>
</dbReference>
<accession>A0ACC2MBX9</accession>
<keyword evidence="2" id="KW-1185">Reference proteome</keyword>
<dbReference type="Proteomes" id="UP001234297">
    <property type="component" value="Chromosome 2"/>
</dbReference>
<organism evidence="1 2">
    <name type="scientific">Persea americana</name>
    <name type="common">Avocado</name>
    <dbReference type="NCBI Taxonomy" id="3435"/>
    <lineage>
        <taxon>Eukaryota</taxon>
        <taxon>Viridiplantae</taxon>
        <taxon>Streptophyta</taxon>
        <taxon>Embryophyta</taxon>
        <taxon>Tracheophyta</taxon>
        <taxon>Spermatophyta</taxon>
        <taxon>Magnoliopsida</taxon>
        <taxon>Magnoliidae</taxon>
        <taxon>Laurales</taxon>
        <taxon>Lauraceae</taxon>
        <taxon>Persea</taxon>
    </lineage>
</organism>
<evidence type="ECO:0000313" key="2">
    <source>
        <dbReference type="Proteomes" id="UP001234297"/>
    </source>
</evidence>
<proteinExistence type="predicted"/>
<name>A0ACC2MBX9_PERAE</name>